<dbReference type="PANTHER" id="PTHR46411:SF3">
    <property type="entry name" value="AAA+ ATPASE DOMAIN-CONTAINING PROTEIN"/>
    <property type="match status" value="1"/>
</dbReference>
<feature type="region of interest" description="Disordered" evidence="3">
    <location>
        <begin position="918"/>
        <end position="959"/>
    </location>
</feature>
<dbReference type="InterPro" id="IPR003959">
    <property type="entry name" value="ATPase_AAA_core"/>
</dbReference>
<feature type="compositionally biased region" description="Polar residues" evidence="3">
    <location>
        <begin position="993"/>
        <end position="1013"/>
    </location>
</feature>
<dbReference type="Gene3D" id="3.40.50.300">
    <property type="entry name" value="P-loop containing nucleotide triphosphate hydrolases"/>
    <property type="match status" value="1"/>
</dbReference>
<dbReference type="Pfam" id="PF00004">
    <property type="entry name" value="AAA"/>
    <property type="match status" value="1"/>
</dbReference>
<feature type="domain" description="AAA+ ATPase" evidence="4">
    <location>
        <begin position="688"/>
        <end position="815"/>
    </location>
</feature>
<feature type="compositionally biased region" description="Basic and acidic residues" evidence="3">
    <location>
        <begin position="287"/>
        <end position="296"/>
    </location>
</feature>
<dbReference type="CDD" id="cd19481">
    <property type="entry name" value="RecA-like_protease"/>
    <property type="match status" value="1"/>
</dbReference>
<dbReference type="GO" id="GO:0005737">
    <property type="term" value="C:cytoplasm"/>
    <property type="evidence" value="ECO:0007669"/>
    <property type="project" value="UniProtKB-SubCell"/>
</dbReference>
<keyword evidence="2" id="KW-0963">Cytoplasm</keyword>
<gene>
    <name evidence="5" type="primary">ATAD3B</name>
    <name evidence="5" type="ORF">AK812_SmicGene12086</name>
</gene>
<evidence type="ECO:0000313" key="6">
    <source>
        <dbReference type="Proteomes" id="UP000186817"/>
    </source>
</evidence>
<dbReference type="GO" id="GO:0016887">
    <property type="term" value="F:ATP hydrolysis activity"/>
    <property type="evidence" value="ECO:0007669"/>
    <property type="project" value="InterPro"/>
</dbReference>
<organism evidence="5 6">
    <name type="scientific">Symbiodinium microadriaticum</name>
    <name type="common">Dinoflagellate</name>
    <name type="synonym">Zooxanthella microadriatica</name>
    <dbReference type="NCBI Taxonomy" id="2951"/>
    <lineage>
        <taxon>Eukaryota</taxon>
        <taxon>Sar</taxon>
        <taxon>Alveolata</taxon>
        <taxon>Dinophyceae</taxon>
        <taxon>Suessiales</taxon>
        <taxon>Symbiodiniaceae</taxon>
        <taxon>Symbiodinium</taxon>
    </lineage>
</organism>
<dbReference type="GO" id="GO:0005524">
    <property type="term" value="F:ATP binding"/>
    <property type="evidence" value="ECO:0007669"/>
    <property type="project" value="InterPro"/>
</dbReference>
<dbReference type="InterPro" id="IPR048256">
    <property type="entry name" value="Tektin-like"/>
</dbReference>
<comment type="caution">
    <text evidence="5">The sequence shown here is derived from an EMBL/GenBank/DDBJ whole genome shotgun (WGS) entry which is preliminary data.</text>
</comment>
<protein>
    <submittedName>
        <fullName evidence="5">ATPase family AAA domain-containing protein 3B</fullName>
    </submittedName>
</protein>
<proteinExistence type="predicted"/>
<dbReference type="PANTHER" id="PTHR46411">
    <property type="entry name" value="FAMILY ATPASE, PUTATIVE-RELATED"/>
    <property type="match status" value="1"/>
</dbReference>
<feature type="compositionally biased region" description="Polar residues" evidence="3">
    <location>
        <begin position="250"/>
        <end position="260"/>
    </location>
</feature>
<dbReference type="InterPro" id="IPR003593">
    <property type="entry name" value="AAA+_ATPase"/>
</dbReference>
<dbReference type="InterPro" id="IPR054289">
    <property type="entry name" value="DUF7025"/>
</dbReference>
<feature type="compositionally biased region" description="Low complexity" evidence="3">
    <location>
        <begin position="11"/>
        <end position="26"/>
    </location>
</feature>
<evidence type="ECO:0000259" key="4">
    <source>
        <dbReference type="SMART" id="SM00382"/>
    </source>
</evidence>
<feature type="region of interest" description="Disordered" evidence="3">
    <location>
        <begin position="224"/>
        <end position="296"/>
    </location>
</feature>
<evidence type="ECO:0000313" key="5">
    <source>
        <dbReference type="EMBL" id="OLQ04822.1"/>
    </source>
</evidence>
<reference evidence="5 6" key="1">
    <citation type="submission" date="2016-02" db="EMBL/GenBank/DDBJ databases">
        <title>Genome analysis of coral dinoflagellate symbionts highlights evolutionary adaptations to a symbiotic lifestyle.</title>
        <authorList>
            <person name="Aranda M."/>
            <person name="Li Y."/>
            <person name="Liew Y.J."/>
            <person name="Baumgarten S."/>
            <person name="Simakov O."/>
            <person name="Wilson M."/>
            <person name="Piel J."/>
            <person name="Ashoor H."/>
            <person name="Bougouffa S."/>
            <person name="Bajic V.B."/>
            <person name="Ryu T."/>
            <person name="Ravasi T."/>
            <person name="Bayer T."/>
            <person name="Micklem G."/>
            <person name="Kim H."/>
            <person name="Bhak J."/>
            <person name="Lajeunesse T.C."/>
            <person name="Voolstra C.R."/>
        </authorList>
    </citation>
    <scope>NUCLEOTIDE SEQUENCE [LARGE SCALE GENOMIC DNA]</scope>
    <source>
        <strain evidence="5 6">CCMP2467</strain>
    </source>
</reference>
<feature type="region of interest" description="Disordered" evidence="3">
    <location>
        <begin position="1"/>
        <end position="36"/>
    </location>
</feature>
<comment type="subcellular location">
    <subcellularLocation>
        <location evidence="1">Cytoplasm</location>
    </subcellularLocation>
</comment>
<dbReference type="AlphaFoldDB" id="A0A1Q9EBP7"/>
<evidence type="ECO:0000256" key="1">
    <source>
        <dbReference type="ARBA" id="ARBA00004496"/>
    </source>
</evidence>
<evidence type="ECO:0000256" key="3">
    <source>
        <dbReference type="SAM" id="MobiDB-lite"/>
    </source>
</evidence>
<dbReference type="SMART" id="SM00382">
    <property type="entry name" value="AAA"/>
    <property type="match status" value="1"/>
</dbReference>
<dbReference type="SUPFAM" id="SSF52540">
    <property type="entry name" value="P-loop containing nucleoside triphosphate hydrolases"/>
    <property type="match status" value="1"/>
</dbReference>
<accession>A0A1Q9EBP7</accession>
<dbReference type="OrthoDB" id="10042665at2759"/>
<dbReference type="GO" id="GO:0005929">
    <property type="term" value="C:cilium"/>
    <property type="evidence" value="ECO:0007669"/>
    <property type="project" value="UniProtKB-ARBA"/>
</dbReference>
<name>A0A1Q9EBP7_SYMMI</name>
<dbReference type="InterPro" id="IPR027417">
    <property type="entry name" value="P-loop_NTPase"/>
</dbReference>
<dbReference type="EMBL" id="LSRX01000200">
    <property type="protein sequence ID" value="OLQ04822.1"/>
    <property type="molecule type" value="Genomic_DNA"/>
</dbReference>
<evidence type="ECO:0000256" key="2">
    <source>
        <dbReference type="ARBA" id="ARBA00022490"/>
    </source>
</evidence>
<feature type="region of interest" description="Disordered" evidence="3">
    <location>
        <begin position="978"/>
        <end position="1051"/>
    </location>
</feature>
<sequence>MNFPGAPVPASRQSRSTGMSSSQGCSPRDPRWRDSQLKEQLNTARTLRKAVEQQFQAKPKPATKDWAGTGVAQKLQKRVLASEHLARLLMQRVEGTELLIRRVNQSLFLLTREQESLRVPTEICDRRLLLRSQRPEEENVEDDFQLALEREERVLSSSSRHLGSYIDAGEKLQDALMAAKEELVADMQFKKHALRLEKSALQFDPYHGRDRACVLPMVAEKARAGKLQSTPSDPRSAAHRARAGKPMETQDCQEASNSPEATAEFAVNGAATGKGKSKGPPLPTFTRKPEVAKQQEPKAISVDLAPPFQLERPPNSEKGGVIKFTTSSGSQLPLLVRQLTDSGRGEKGVRVDQAVRYLGRLRALRFECDNYNAATRAADAQRFLEFCSSCGVQAGERPVHLPGLDELIQTVEGEIEDLESLREEIDSGHVQFTALAEVFTPGKKVFMQVEGLSEPVGMTVLQSWYQQQQTLFGPEKSFHMELEFLAYLGSSFALVNFQEVMSAYKGVRRLDSLFYIATTSQMMEKLHQRGKKYRDAAMSSPYVQYSRGSFFAHGRAKHATLSAGRVMLDTQRGHEYGHHAARGGDNCSLALQQALRTFKLQQKHGTETLRLIQDPHDSELWMAWPAMVGFSFTAKCWGQVLVADTSPIQFRADAFQQLVLPDDTKEIIRSAVRHAGTSGLDFIEGKGDNTIFLLYGPPGCGKTLTAEAIAEMLHMPLYVVTAGDLGINAQEVEQNLSQVLHLCSEWNALTLIDEADIFLEARSSSELQRNALVCVMLRLLEYHQGILFLTSNRASNIDPAVRSRITVALHYEALSQKGREAVWRNLLQKLPHSQTDPSKLARHVLNGRQIKSCLLLGNALAAERGEQLSGDLIERAVAVVADRTGEGSEDVLEEHPQSSRRVYMPGVLQTTTVAAMPRGRTILQKEASGSTMTPRVSRERPLQPKDSSSPLLPGTGIPSGILVPASPRLISTSTSASLASVATRGPSIGLRSKPSQSQSLWEPTQSQRQQRASSHLVLGHDANPFQQNGPASSGIPPDATTFTDAAPQLHS</sequence>
<dbReference type="Proteomes" id="UP000186817">
    <property type="component" value="Unassembled WGS sequence"/>
</dbReference>
<dbReference type="Pfam" id="PF03148">
    <property type="entry name" value="Tektin"/>
    <property type="match status" value="1"/>
</dbReference>
<dbReference type="Pfam" id="PF22942">
    <property type="entry name" value="DUF7025"/>
    <property type="match status" value="1"/>
</dbReference>
<keyword evidence="6" id="KW-1185">Reference proteome</keyword>